<evidence type="ECO:0000256" key="1">
    <source>
        <dbReference type="SAM" id="MobiDB-lite"/>
    </source>
</evidence>
<feature type="compositionally biased region" description="Low complexity" evidence="1">
    <location>
        <begin position="68"/>
        <end position="89"/>
    </location>
</feature>
<feature type="region of interest" description="Disordered" evidence="1">
    <location>
        <begin position="1"/>
        <end position="92"/>
    </location>
</feature>
<name>A0A484ASN1_DRONA</name>
<comment type="caution">
    <text evidence="2">The sequence shown here is derived from an EMBL/GenBank/DDBJ whole genome shotgun (WGS) entry which is preliminary data.</text>
</comment>
<reference evidence="2 3" key="1">
    <citation type="journal article" date="2019" name="J. Hered.">
        <title>An Improved Genome Assembly for Drosophila navojoa, the Basal Species in the mojavensis Cluster.</title>
        <authorList>
            <person name="Vanderlinde T."/>
            <person name="Dupim E.G."/>
            <person name="Nazario-Yepiz N.O."/>
            <person name="Carvalho A.B."/>
        </authorList>
    </citation>
    <scope>NUCLEOTIDE SEQUENCE [LARGE SCALE GENOMIC DNA]</scope>
    <source>
        <strain evidence="2">Navoj_Jal97</strain>
        <tissue evidence="2">Whole organism</tissue>
    </source>
</reference>
<keyword evidence="3" id="KW-1185">Reference proteome</keyword>
<dbReference type="Proteomes" id="UP000295192">
    <property type="component" value="Unassembled WGS sequence"/>
</dbReference>
<dbReference type="EMBL" id="LSRL02000933">
    <property type="protein sequence ID" value="TDG39599.1"/>
    <property type="molecule type" value="Genomic_DNA"/>
</dbReference>
<feature type="compositionally biased region" description="Basic and acidic residues" evidence="1">
    <location>
        <begin position="17"/>
        <end position="45"/>
    </location>
</feature>
<proteinExistence type="predicted"/>
<sequence>MLAGAERLGGRAMAPVTRREQTKQNEMKRLGNEPETNRNELKATSEARLAGSTNRKDEDEPSSAQLSRQQQQEQRQWQRQQQQRQQQRQTTVIKALAAPHADAGWNSSNNGK</sequence>
<protein>
    <submittedName>
        <fullName evidence="2">Uncharacterized protein</fullName>
    </submittedName>
</protein>
<evidence type="ECO:0000313" key="2">
    <source>
        <dbReference type="EMBL" id="TDG39599.1"/>
    </source>
</evidence>
<evidence type="ECO:0000313" key="3">
    <source>
        <dbReference type="Proteomes" id="UP000295192"/>
    </source>
</evidence>
<accession>A0A484ASN1</accession>
<dbReference type="AlphaFoldDB" id="A0A484ASN1"/>
<gene>
    <name evidence="2" type="ORF">AWZ03_013978</name>
</gene>
<organism evidence="2 3">
    <name type="scientific">Drosophila navojoa</name>
    <name type="common">Fruit fly</name>
    <dbReference type="NCBI Taxonomy" id="7232"/>
    <lineage>
        <taxon>Eukaryota</taxon>
        <taxon>Metazoa</taxon>
        <taxon>Ecdysozoa</taxon>
        <taxon>Arthropoda</taxon>
        <taxon>Hexapoda</taxon>
        <taxon>Insecta</taxon>
        <taxon>Pterygota</taxon>
        <taxon>Neoptera</taxon>
        <taxon>Endopterygota</taxon>
        <taxon>Diptera</taxon>
        <taxon>Brachycera</taxon>
        <taxon>Muscomorpha</taxon>
        <taxon>Ephydroidea</taxon>
        <taxon>Drosophilidae</taxon>
        <taxon>Drosophila</taxon>
    </lineage>
</organism>